<keyword evidence="3 4" id="KW-0472">Membrane</keyword>
<dbReference type="Proteomes" id="UP000265816">
    <property type="component" value="Unassembled WGS sequence"/>
</dbReference>
<comment type="caution">
    <text evidence="6">The sequence shown here is derived from an EMBL/GenBank/DDBJ whole genome shotgun (WGS) entry which is preliminary data.</text>
</comment>
<keyword evidence="5" id="KW-1133">Transmembrane helix</keyword>
<dbReference type="AlphaFoldDB" id="A0A398BI19"/>
<evidence type="ECO:0000256" key="1">
    <source>
        <dbReference type="ARBA" id="ARBA00004141"/>
    </source>
</evidence>
<accession>A0A398BI19</accession>
<evidence type="ECO:0000313" key="7">
    <source>
        <dbReference type="Proteomes" id="UP000265816"/>
    </source>
</evidence>
<evidence type="ECO:0000313" key="6">
    <source>
        <dbReference type="EMBL" id="RID87350.1"/>
    </source>
</evidence>
<keyword evidence="5" id="KW-0812">Transmembrane</keyword>
<dbReference type="OrthoDB" id="9772630at2"/>
<protein>
    <submittedName>
        <fullName evidence="6">Spore germination protein</fullName>
    </submittedName>
</protein>
<sequence>MEKKNGRMTIPESVDAIEMYMKERIGLGDSFDLGVRKLKILKKNVHFYYVNGLCDTSFIVQIVKELVEINDNEKLSSQLQAIVENRITHQSVKQVKTMDEMVDQVLSGLIAIIVEGEGIALIVDVRSYPGRQPKEPDTEKVVRGSRDGFVENIIVNTALTRRRIRDERLRFEMMKVGERSKTDVALAYIKDIANPGLIDVIKKEIKRIEIDGIAMSDKTIEEFVVKEGYNPYPMVRYTERADVAAVHLLEGHVLIYVDTSPSVIITPTTYFHHLQHAEEYRQSAGVGTMVKWVRFFGVMASLILLPLWFLFTSDPQLLPEKLAFIGPNKDSNIPILLQIFLADIGIEFLRMAAIHTPTPLSTAMGLIAAVLIGQIAIDVGMFVPEVILYVSVSAIGTYATPSYELSIANKIGRLFLLAVTALFHVPGFVVGITAWMLLLARIRSLNTPYLWPFMPFAPAAFKEILFRTSVPGAAIRPSIVHARNRRRQPVKT</sequence>
<dbReference type="InterPro" id="IPR050768">
    <property type="entry name" value="UPF0353/GerABKA_families"/>
</dbReference>
<reference evidence="6 7" key="1">
    <citation type="submission" date="2018-08" db="EMBL/GenBank/DDBJ databases">
        <title>Bacillus jemisoniae sp. nov., Bacillus chryseoplanitiae sp. nov., Bacillus resnikiae sp. nov., and Bacillus frankliniae sp. nov., isolated from Viking spacecraft and associated surfaces.</title>
        <authorList>
            <person name="Seuylemezian A."/>
            <person name="Vaishampayan P."/>
        </authorList>
    </citation>
    <scope>NUCLEOTIDE SEQUENCE [LARGE SCALE GENOMIC DNA]</scope>
    <source>
        <strain evidence="6 7">JJ-247</strain>
    </source>
</reference>
<dbReference type="RefSeq" id="WP_119111860.1">
    <property type="nucleotide sequence ID" value="NZ_CBCSEO010000009.1"/>
</dbReference>
<evidence type="ECO:0000256" key="3">
    <source>
        <dbReference type="ARBA" id="ARBA00023136"/>
    </source>
</evidence>
<keyword evidence="7" id="KW-1185">Reference proteome</keyword>
<feature type="transmembrane region" description="Helical" evidence="5">
    <location>
        <begin position="292"/>
        <end position="311"/>
    </location>
</feature>
<dbReference type="PANTHER" id="PTHR22550:SF9">
    <property type="entry name" value="STAGE V SPORULATION PROTEIN AF"/>
    <property type="match status" value="1"/>
</dbReference>
<dbReference type="Pfam" id="PF03323">
    <property type="entry name" value="GerA"/>
    <property type="match status" value="1"/>
</dbReference>
<evidence type="ECO:0000256" key="2">
    <source>
        <dbReference type="ARBA" id="ARBA00005278"/>
    </source>
</evidence>
<dbReference type="PIRSF" id="PIRSF005690">
    <property type="entry name" value="GerBA"/>
    <property type="match status" value="1"/>
</dbReference>
<name>A0A398BI19_9BACI</name>
<comment type="subcellular location">
    <subcellularLocation>
        <location evidence="4">Cell membrane</location>
    </subcellularLocation>
    <subcellularLocation>
        <location evidence="1">Membrane</location>
        <topology evidence="1">Multi-pass membrane protein</topology>
    </subcellularLocation>
</comment>
<comment type="similarity">
    <text evidence="2 4">Belongs to the GerABKA family.</text>
</comment>
<proteinExistence type="inferred from homology"/>
<organism evidence="6 7">
    <name type="scientific">Mesobacillus zeae</name>
    <dbReference type="NCBI Taxonomy" id="1917180"/>
    <lineage>
        <taxon>Bacteria</taxon>
        <taxon>Bacillati</taxon>
        <taxon>Bacillota</taxon>
        <taxon>Bacilli</taxon>
        <taxon>Bacillales</taxon>
        <taxon>Bacillaceae</taxon>
        <taxon>Mesobacillus</taxon>
    </lineage>
</organism>
<dbReference type="GO" id="GO:0005886">
    <property type="term" value="C:plasma membrane"/>
    <property type="evidence" value="ECO:0007669"/>
    <property type="project" value="UniProtKB-SubCell"/>
</dbReference>
<dbReference type="EMBL" id="QWVT01000010">
    <property type="protein sequence ID" value="RID87350.1"/>
    <property type="molecule type" value="Genomic_DNA"/>
</dbReference>
<dbReference type="PANTHER" id="PTHR22550">
    <property type="entry name" value="SPORE GERMINATION PROTEIN"/>
    <property type="match status" value="1"/>
</dbReference>
<dbReference type="GO" id="GO:0009847">
    <property type="term" value="P:spore germination"/>
    <property type="evidence" value="ECO:0007669"/>
    <property type="project" value="UniProtKB-UniRule"/>
</dbReference>
<feature type="transmembrane region" description="Helical" evidence="5">
    <location>
        <begin position="361"/>
        <end position="383"/>
    </location>
</feature>
<feature type="transmembrane region" description="Helical" evidence="5">
    <location>
        <begin position="414"/>
        <end position="440"/>
    </location>
</feature>
<evidence type="ECO:0000256" key="5">
    <source>
        <dbReference type="SAM" id="Phobius"/>
    </source>
</evidence>
<dbReference type="InterPro" id="IPR004995">
    <property type="entry name" value="Spore_Ger"/>
</dbReference>
<evidence type="ECO:0000256" key="4">
    <source>
        <dbReference type="PIRNR" id="PIRNR005690"/>
    </source>
</evidence>
<gene>
    <name evidence="6" type="ORF">D1970_05335</name>
</gene>